<dbReference type="InterPro" id="IPR000755">
    <property type="entry name" value="A_A_dipeptidase"/>
</dbReference>
<keyword evidence="5 9" id="KW-0862">Zinc</keyword>
<dbReference type="Pfam" id="PF01427">
    <property type="entry name" value="Peptidase_M15"/>
    <property type="match status" value="2"/>
</dbReference>
<dbReference type="GO" id="GO:0008270">
    <property type="term" value="F:zinc ion binding"/>
    <property type="evidence" value="ECO:0007669"/>
    <property type="project" value="UniProtKB-UniRule"/>
</dbReference>
<evidence type="ECO:0000256" key="2">
    <source>
        <dbReference type="ARBA" id="ARBA00022670"/>
    </source>
</evidence>
<dbReference type="GO" id="GO:0006508">
    <property type="term" value="P:proteolysis"/>
    <property type="evidence" value="ECO:0007669"/>
    <property type="project" value="UniProtKB-KW"/>
</dbReference>
<feature type="signal peptide" evidence="11">
    <location>
        <begin position="1"/>
        <end position="18"/>
    </location>
</feature>
<dbReference type="SUPFAM" id="SSF55166">
    <property type="entry name" value="Hedgehog/DD-peptidase"/>
    <property type="match status" value="1"/>
</dbReference>
<evidence type="ECO:0000313" key="15">
    <source>
        <dbReference type="Proteomes" id="UP000624159"/>
    </source>
</evidence>
<feature type="chain" id="PRO_5018772302" description="D-alanyl-D-alanine dipeptidase" evidence="11">
    <location>
        <begin position="19"/>
        <end position="253"/>
    </location>
</feature>
<dbReference type="Proteomes" id="UP000624159">
    <property type="component" value="Unassembled WGS sequence"/>
</dbReference>
<comment type="cofactor">
    <cofactor evidence="9">
        <name>Zn(2+)</name>
        <dbReference type="ChEBI" id="CHEBI:29105"/>
    </cofactor>
    <text evidence="9">Binds 1 zinc ion per subunit.</text>
</comment>
<reference evidence="12 15" key="2">
    <citation type="submission" date="2020-11" db="EMBL/GenBank/DDBJ databases">
        <title>Enhanced detection system for hospital associated transmission using whole genome sequencing surveillance.</title>
        <authorList>
            <person name="Harrison L.H."/>
            <person name="Van Tyne D."/>
            <person name="Marsh J.W."/>
            <person name="Griffith M.P."/>
            <person name="Snyder D.J."/>
            <person name="Cooper V.S."/>
            <person name="Mustapha M."/>
        </authorList>
    </citation>
    <scope>NUCLEOTIDE SEQUENCE [LARGE SCALE GENOMIC DNA]</scope>
    <source>
        <strain evidence="12 15">SER00230</strain>
    </source>
</reference>
<sequence length="253" mass="28924">MRLCLAFFSFFAFFPALADEVTIQSQRPDDFVNVERLIPQIQTDIRYFSANNFVGRRVEGYQEPVCLLTKKTALALKSVVASLIARGLTIKVYDCYRPQEAVNDFVEWAKVLKDTKMRTEFYPSVDKTRLFTDGYIAARSGHSRGSTLDLTIIPLGSKIPAEDTKRTLENCTKPKLQRSPDNSLDFGTGFDCFSPVSHPDYLAISAQARANRLLLQLLMEHAGFKPLDTEWWHFTLIEEPYPNTYFDFPVKNQ</sequence>
<accession>A0A3S4XLZ2</accession>
<dbReference type="HAMAP" id="MF_01924">
    <property type="entry name" value="A_A_dipeptidase"/>
    <property type="match status" value="1"/>
</dbReference>
<keyword evidence="4 9" id="KW-0378">Hydrolase</keyword>
<evidence type="ECO:0000256" key="1">
    <source>
        <dbReference type="ARBA" id="ARBA00001362"/>
    </source>
</evidence>
<dbReference type="GO" id="GO:0071555">
    <property type="term" value="P:cell wall organization"/>
    <property type="evidence" value="ECO:0007669"/>
    <property type="project" value="UniProtKB-KW"/>
</dbReference>
<evidence type="ECO:0000256" key="10">
    <source>
        <dbReference type="PIRNR" id="PIRNR026671"/>
    </source>
</evidence>
<dbReference type="RefSeq" id="WP_126532456.1">
    <property type="nucleotide sequence ID" value="NZ_JADULK010000002.1"/>
</dbReference>
<proteinExistence type="inferred from homology"/>
<keyword evidence="6 9" id="KW-0224">Dipeptidase</keyword>
<feature type="binding site" evidence="9">
    <location>
        <position position="149"/>
    </location>
    <ligand>
        <name>Zn(2+)</name>
        <dbReference type="ChEBI" id="CHEBI:29105"/>
        <note>catalytic</note>
    </ligand>
</feature>
<dbReference type="EMBL" id="JADULK010000002">
    <property type="protein sequence ID" value="MBH1929177.1"/>
    <property type="molecule type" value="Genomic_DNA"/>
</dbReference>
<evidence type="ECO:0000313" key="13">
    <source>
        <dbReference type="EMBL" id="VEI69986.1"/>
    </source>
</evidence>
<comment type="function">
    <text evidence="9 10">Catalyzes hydrolysis of the D-alanyl-D-alanine dipeptide.</text>
</comment>
<dbReference type="Proteomes" id="UP000281904">
    <property type="component" value="Chromosome"/>
</dbReference>
<comment type="catalytic activity">
    <reaction evidence="1 9 10">
        <text>D-alanyl-D-alanine + H2O = 2 D-alanine</text>
        <dbReference type="Rhea" id="RHEA:20661"/>
        <dbReference type="ChEBI" id="CHEBI:15377"/>
        <dbReference type="ChEBI" id="CHEBI:57416"/>
        <dbReference type="ChEBI" id="CHEBI:57822"/>
        <dbReference type="EC" id="3.4.13.22"/>
    </reaction>
</comment>
<name>A0A3S4XLZ2_SERRU</name>
<dbReference type="Gene3D" id="3.30.1380.10">
    <property type="match status" value="1"/>
</dbReference>
<feature type="site" description="Transition state stabilizer" evidence="9">
    <location>
        <position position="97"/>
    </location>
</feature>
<dbReference type="CDD" id="cd14817">
    <property type="entry name" value="D-Ala-D-Ala_dipeptidase_VanX"/>
    <property type="match status" value="1"/>
</dbReference>
<evidence type="ECO:0000256" key="8">
    <source>
        <dbReference type="ARBA" id="ARBA00023316"/>
    </source>
</evidence>
<feature type="binding site" evidence="9">
    <location>
        <position position="233"/>
    </location>
    <ligand>
        <name>Zn(2+)</name>
        <dbReference type="ChEBI" id="CHEBI:29105"/>
        <note>catalytic</note>
    </ligand>
</feature>
<protein>
    <recommendedName>
        <fullName evidence="9 10">D-alanyl-D-alanine dipeptidase</fullName>
        <shortName evidence="9 10">D-Ala-D-Ala dipeptidase</shortName>
        <ecNumber evidence="9 10">3.4.13.22</ecNumber>
    </recommendedName>
</protein>
<reference evidence="13 14" key="1">
    <citation type="submission" date="2018-12" db="EMBL/GenBank/DDBJ databases">
        <authorList>
            <consortium name="Pathogen Informatics"/>
        </authorList>
    </citation>
    <scope>NUCLEOTIDE SEQUENCE [LARGE SCALE GENOMIC DNA]</scope>
    <source>
        <strain evidence="13 14">NCTC10036</strain>
    </source>
</reference>
<evidence type="ECO:0000256" key="9">
    <source>
        <dbReference type="HAMAP-Rule" id="MF_01924"/>
    </source>
</evidence>
<evidence type="ECO:0000256" key="7">
    <source>
        <dbReference type="ARBA" id="ARBA00023049"/>
    </source>
</evidence>
<evidence type="ECO:0000313" key="14">
    <source>
        <dbReference type="Proteomes" id="UP000281904"/>
    </source>
</evidence>
<keyword evidence="11" id="KW-0732">Signal</keyword>
<dbReference type="EC" id="3.4.13.22" evidence="9 10"/>
<evidence type="ECO:0000256" key="5">
    <source>
        <dbReference type="ARBA" id="ARBA00022833"/>
    </source>
</evidence>
<feature type="active site" description="Proton donor/acceptor" evidence="9">
    <location>
        <position position="230"/>
    </location>
</feature>
<evidence type="ECO:0000256" key="3">
    <source>
        <dbReference type="ARBA" id="ARBA00022723"/>
    </source>
</evidence>
<dbReference type="PANTHER" id="PTHR43126:SF1">
    <property type="entry name" value="D-ALANYL-D-ALANINE DIPEPTIDASE"/>
    <property type="match status" value="1"/>
</dbReference>
<evidence type="ECO:0000256" key="11">
    <source>
        <dbReference type="SAM" id="SignalP"/>
    </source>
</evidence>
<feature type="binding site" evidence="9">
    <location>
        <position position="142"/>
    </location>
    <ligand>
        <name>Zn(2+)</name>
        <dbReference type="ChEBI" id="CHEBI:29105"/>
        <note>catalytic</note>
    </ligand>
</feature>
<gene>
    <name evidence="13" type="primary">vanX</name>
    <name evidence="9" type="synonym">ddpX</name>
    <name evidence="12" type="ORF">I5U13_05800</name>
    <name evidence="13" type="ORF">NCTC10036_03847</name>
</gene>
<keyword evidence="3 9" id="KW-0479">Metal-binding</keyword>
<dbReference type="InterPro" id="IPR009045">
    <property type="entry name" value="Zn_M74/Hedgehog-like"/>
</dbReference>
<dbReference type="PIRSF" id="PIRSF026671">
    <property type="entry name" value="AA_dipeptidase"/>
    <property type="match status" value="1"/>
</dbReference>
<evidence type="ECO:0000256" key="4">
    <source>
        <dbReference type="ARBA" id="ARBA00022801"/>
    </source>
</evidence>
<dbReference type="AlphaFoldDB" id="A0A3S4XLZ2"/>
<keyword evidence="7 9" id="KW-0482">Metalloprotease</keyword>
<organism evidence="13 14">
    <name type="scientific">Serratia rubidaea</name>
    <name type="common">Serratia marinorubra</name>
    <dbReference type="NCBI Taxonomy" id="61652"/>
    <lineage>
        <taxon>Bacteria</taxon>
        <taxon>Pseudomonadati</taxon>
        <taxon>Pseudomonadota</taxon>
        <taxon>Gammaproteobacteria</taxon>
        <taxon>Enterobacterales</taxon>
        <taxon>Yersiniaceae</taxon>
        <taxon>Serratia</taxon>
    </lineage>
</organism>
<keyword evidence="15" id="KW-1185">Reference proteome</keyword>
<comment type="similarity">
    <text evidence="9 10">Belongs to the peptidase M15D family.</text>
</comment>
<evidence type="ECO:0000313" key="12">
    <source>
        <dbReference type="EMBL" id="MBH1929177.1"/>
    </source>
</evidence>
<dbReference type="PANTHER" id="PTHR43126">
    <property type="entry name" value="D-ALANYL-D-ALANINE DIPEPTIDASE"/>
    <property type="match status" value="1"/>
</dbReference>
<keyword evidence="2 9" id="KW-0645">Protease</keyword>
<keyword evidence="8 10" id="KW-0961">Cell wall biogenesis/degradation</keyword>
<dbReference type="EMBL" id="LR134493">
    <property type="protein sequence ID" value="VEI69986.1"/>
    <property type="molecule type" value="Genomic_DNA"/>
</dbReference>
<dbReference type="GO" id="GO:0008237">
    <property type="term" value="F:metallopeptidase activity"/>
    <property type="evidence" value="ECO:0007669"/>
    <property type="project" value="UniProtKB-KW"/>
</dbReference>
<evidence type="ECO:0000256" key="6">
    <source>
        <dbReference type="ARBA" id="ARBA00022997"/>
    </source>
</evidence>
<dbReference type="GO" id="GO:0160237">
    <property type="term" value="F:D-Ala-D-Ala dipeptidase activity"/>
    <property type="evidence" value="ECO:0007669"/>
    <property type="project" value="UniProtKB-EC"/>
</dbReference>